<dbReference type="Pfam" id="PF07690">
    <property type="entry name" value="MFS_1"/>
    <property type="match status" value="1"/>
</dbReference>
<keyword evidence="11" id="KW-1185">Reference proteome</keyword>
<keyword evidence="4 7" id="KW-1133">Transmembrane helix</keyword>
<name>A0A9Q1KZM3_9CARY</name>
<dbReference type="CDD" id="cd17328">
    <property type="entry name" value="MFS_spinster_like"/>
    <property type="match status" value="1"/>
</dbReference>
<evidence type="ECO:0000256" key="4">
    <source>
        <dbReference type="ARBA" id="ARBA00022989"/>
    </source>
</evidence>
<comment type="caution">
    <text evidence="10">The sequence shown here is derived from an EMBL/GenBank/DDBJ whole genome shotgun (WGS) entry which is preliminary data.</text>
</comment>
<dbReference type="AlphaFoldDB" id="A0A9Q1KZM3"/>
<feature type="signal peptide" evidence="8">
    <location>
        <begin position="1"/>
        <end position="23"/>
    </location>
</feature>
<organism evidence="10 11">
    <name type="scientific">Carnegiea gigantea</name>
    <dbReference type="NCBI Taxonomy" id="171969"/>
    <lineage>
        <taxon>Eukaryota</taxon>
        <taxon>Viridiplantae</taxon>
        <taxon>Streptophyta</taxon>
        <taxon>Embryophyta</taxon>
        <taxon>Tracheophyta</taxon>
        <taxon>Spermatophyta</taxon>
        <taxon>Magnoliopsida</taxon>
        <taxon>eudicotyledons</taxon>
        <taxon>Gunneridae</taxon>
        <taxon>Pentapetalae</taxon>
        <taxon>Caryophyllales</taxon>
        <taxon>Cactineae</taxon>
        <taxon>Cactaceae</taxon>
        <taxon>Cactoideae</taxon>
        <taxon>Echinocereeae</taxon>
        <taxon>Carnegiea</taxon>
    </lineage>
</organism>
<feature type="transmembrane region" description="Helical" evidence="7">
    <location>
        <begin position="314"/>
        <end position="335"/>
    </location>
</feature>
<proteinExistence type="inferred from homology"/>
<dbReference type="PANTHER" id="PTHR23505">
    <property type="entry name" value="SPINSTER"/>
    <property type="match status" value="1"/>
</dbReference>
<dbReference type="InterPro" id="IPR036259">
    <property type="entry name" value="MFS_trans_sf"/>
</dbReference>
<gene>
    <name evidence="10" type="ORF">Cgig2_007301</name>
</gene>
<dbReference type="PANTHER" id="PTHR23505:SF78">
    <property type="entry name" value="MAJOR FACILITATOR SUPERFAMILY PROTEIN"/>
    <property type="match status" value="1"/>
</dbReference>
<comment type="subcellular location">
    <subcellularLocation>
        <location evidence="1">Membrane</location>
        <topology evidence="1">Multi-pass membrane protein</topology>
    </subcellularLocation>
</comment>
<evidence type="ECO:0000256" key="8">
    <source>
        <dbReference type="SAM" id="SignalP"/>
    </source>
</evidence>
<feature type="transmembrane region" description="Helical" evidence="7">
    <location>
        <begin position="403"/>
        <end position="425"/>
    </location>
</feature>
<evidence type="ECO:0000256" key="3">
    <source>
        <dbReference type="ARBA" id="ARBA00022692"/>
    </source>
</evidence>
<dbReference type="Gene3D" id="1.20.1250.20">
    <property type="entry name" value="MFS general substrate transporter like domains"/>
    <property type="match status" value="2"/>
</dbReference>
<evidence type="ECO:0000313" key="11">
    <source>
        <dbReference type="Proteomes" id="UP001153076"/>
    </source>
</evidence>
<feature type="transmembrane region" description="Helical" evidence="7">
    <location>
        <begin position="52"/>
        <end position="75"/>
    </location>
</feature>
<evidence type="ECO:0000256" key="7">
    <source>
        <dbReference type="SAM" id="Phobius"/>
    </source>
</evidence>
<keyword evidence="2" id="KW-0813">Transport</keyword>
<dbReference type="SUPFAM" id="SSF103473">
    <property type="entry name" value="MFS general substrate transporter"/>
    <property type="match status" value="1"/>
</dbReference>
<comment type="similarity">
    <text evidence="6">Belongs to the major facilitator superfamily. Spinster (TC 2.A.1.49) family.</text>
</comment>
<feature type="transmembrane region" description="Helical" evidence="7">
    <location>
        <begin position="284"/>
        <end position="307"/>
    </location>
</feature>
<dbReference type="EMBL" id="JAKOGI010000007">
    <property type="protein sequence ID" value="KAJ8451818.1"/>
    <property type="molecule type" value="Genomic_DNA"/>
</dbReference>
<feature type="transmembrane region" description="Helical" evidence="7">
    <location>
        <begin position="252"/>
        <end position="272"/>
    </location>
</feature>
<keyword evidence="5 7" id="KW-0472">Membrane</keyword>
<protein>
    <recommendedName>
        <fullName evidence="9">Major facilitator superfamily (MFS) profile domain-containing protein</fullName>
    </recommendedName>
</protein>
<dbReference type="InterPro" id="IPR044770">
    <property type="entry name" value="MFS_spinster-like"/>
</dbReference>
<evidence type="ECO:0000256" key="1">
    <source>
        <dbReference type="ARBA" id="ARBA00004141"/>
    </source>
</evidence>
<evidence type="ECO:0000256" key="6">
    <source>
        <dbReference type="ARBA" id="ARBA00024338"/>
    </source>
</evidence>
<evidence type="ECO:0000259" key="9">
    <source>
        <dbReference type="PROSITE" id="PS50850"/>
    </source>
</evidence>
<accession>A0A9Q1KZM3</accession>
<feature type="domain" description="Major facilitator superfamily (MFS) profile" evidence="9">
    <location>
        <begin position="16"/>
        <end position="430"/>
    </location>
</feature>
<evidence type="ECO:0000256" key="5">
    <source>
        <dbReference type="ARBA" id="ARBA00023136"/>
    </source>
</evidence>
<dbReference type="PROSITE" id="PS50850">
    <property type="entry name" value="MFS"/>
    <property type="match status" value="1"/>
</dbReference>
<sequence>MGTMKSRKKILGVSLSLILINMAAIMERADENLLPSVYKEVSQAFNVGLADLGYLTFVRNFVQGLTSPLAGILVIHYDRPTVLAMGTVFWALSTAAVGVSRHFMQVAFWRAINGIGLAIVIPALQSFVADSYREGLRGTGFGMLSLVGSLGGIGGGVVATVMAGHEYWGVPGWRVAFIMMATLSILIGFLVFIFVIDPRSHAFSDAFDRNVLMEKRKVSKSIWRESWTAMKVVTKLHTFFSPPSGFDHNASAALLSLFAVGCSAGALFGGVIADRMSHLYPYSGRVMCAQFSAFMGIPFSWFLLTVIPQSVHSWFTFAATLLFMGLTISWCGAAVNAPVFAEVVPPEHRTMIYAFHRACEVSFSSFAAPLVGILSEKMYGYDPKSVHPDSGSAQEAFALSRGLLAMMAVPFGLCCLFYSPLYFVFKRDRDNVRLGSSK</sequence>
<reference evidence="10" key="1">
    <citation type="submission" date="2022-04" db="EMBL/GenBank/DDBJ databases">
        <title>Carnegiea gigantea Genome sequencing and assembly v2.</title>
        <authorList>
            <person name="Copetti D."/>
            <person name="Sanderson M.J."/>
            <person name="Burquez A."/>
            <person name="Wojciechowski M.F."/>
        </authorList>
    </citation>
    <scope>NUCLEOTIDE SEQUENCE</scope>
    <source>
        <strain evidence="10">SGP5-SGP5p</strain>
        <tissue evidence="10">Aerial part</tissue>
    </source>
</reference>
<dbReference type="GO" id="GO:0016020">
    <property type="term" value="C:membrane"/>
    <property type="evidence" value="ECO:0007669"/>
    <property type="project" value="UniProtKB-SubCell"/>
</dbReference>
<feature type="chain" id="PRO_5040249688" description="Major facilitator superfamily (MFS) profile domain-containing protein" evidence="8">
    <location>
        <begin position="24"/>
        <end position="438"/>
    </location>
</feature>
<evidence type="ECO:0000256" key="2">
    <source>
        <dbReference type="ARBA" id="ARBA00022448"/>
    </source>
</evidence>
<dbReference type="GO" id="GO:0022857">
    <property type="term" value="F:transmembrane transporter activity"/>
    <property type="evidence" value="ECO:0007669"/>
    <property type="project" value="InterPro"/>
</dbReference>
<dbReference type="InterPro" id="IPR011701">
    <property type="entry name" value="MFS"/>
</dbReference>
<feature type="transmembrane region" description="Helical" evidence="7">
    <location>
        <begin position="175"/>
        <end position="196"/>
    </location>
</feature>
<dbReference type="Proteomes" id="UP001153076">
    <property type="component" value="Unassembled WGS sequence"/>
</dbReference>
<feature type="transmembrane region" description="Helical" evidence="7">
    <location>
        <begin position="141"/>
        <end position="163"/>
    </location>
</feature>
<feature type="transmembrane region" description="Helical" evidence="7">
    <location>
        <begin position="107"/>
        <end position="129"/>
    </location>
</feature>
<dbReference type="OrthoDB" id="440755at2759"/>
<evidence type="ECO:0000313" key="10">
    <source>
        <dbReference type="EMBL" id="KAJ8451818.1"/>
    </source>
</evidence>
<keyword evidence="8" id="KW-0732">Signal</keyword>
<feature type="transmembrane region" description="Helical" evidence="7">
    <location>
        <begin position="82"/>
        <end position="101"/>
    </location>
</feature>
<keyword evidence="3 7" id="KW-0812">Transmembrane</keyword>
<dbReference type="InterPro" id="IPR020846">
    <property type="entry name" value="MFS_dom"/>
</dbReference>